<dbReference type="Proteomes" id="UP001209570">
    <property type="component" value="Unassembled WGS sequence"/>
</dbReference>
<dbReference type="PROSITE" id="PS51363">
    <property type="entry name" value="W2"/>
    <property type="match status" value="1"/>
</dbReference>
<evidence type="ECO:0000313" key="3">
    <source>
        <dbReference type="EMBL" id="KAJ0398352.1"/>
    </source>
</evidence>
<dbReference type="AlphaFoldDB" id="A0AAD5LHI9"/>
<dbReference type="EMBL" id="JAKCXM010000219">
    <property type="protein sequence ID" value="KAJ0398352.1"/>
    <property type="molecule type" value="Genomic_DNA"/>
</dbReference>
<protein>
    <recommendedName>
        <fullName evidence="2">W2 domain-containing protein</fullName>
    </recommendedName>
</protein>
<dbReference type="InterPro" id="IPR016024">
    <property type="entry name" value="ARM-type_fold"/>
</dbReference>
<evidence type="ECO:0000313" key="4">
    <source>
        <dbReference type="Proteomes" id="UP001209570"/>
    </source>
</evidence>
<dbReference type="Pfam" id="PF02020">
    <property type="entry name" value="W2"/>
    <property type="match status" value="1"/>
</dbReference>
<feature type="domain" description="W2" evidence="2">
    <location>
        <begin position="283"/>
        <end position="468"/>
    </location>
</feature>
<comment type="caution">
    <text evidence="3">The sequence shown here is derived from an EMBL/GenBank/DDBJ whole genome shotgun (WGS) entry which is preliminary data.</text>
</comment>
<reference evidence="3" key="1">
    <citation type="submission" date="2021-12" db="EMBL/GenBank/DDBJ databases">
        <title>Prjna785345.</title>
        <authorList>
            <person name="Rujirawat T."/>
            <person name="Krajaejun T."/>
        </authorList>
    </citation>
    <scope>NUCLEOTIDE SEQUENCE</scope>
    <source>
        <strain evidence="3">Pi057C3</strain>
    </source>
</reference>
<feature type="region of interest" description="Disordered" evidence="1">
    <location>
        <begin position="1"/>
        <end position="312"/>
    </location>
</feature>
<dbReference type="SMART" id="SM00515">
    <property type="entry name" value="eIF5C"/>
    <property type="match status" value="1"/>
</dbReference>
<dbReference type="Gene3D" id="1.25.40.180">
    <property type="match status" value="1"/>
</dbReference>
<gene>
    <name evidence="3" type="ORF">P43SY_004218</name>
</gene>
<organism evidence="3 4">
    <name type="scientific">Pythium insidiosum</name>
    <name type="common">Pythiosis disease agent</name>
    <dbReference type="NCBI Taxonomy" id="114742"/>
    <lineage>
        <taxon>Eukaryota</taxon>
        <taxon>Sar</taxon>
        <taxon>Stramenopiles</taxon>
        <taxon>Oomycota</taxon>
        <taxon>Peronosporomycetes</taxon>
        <taxon>Pythiales</taxon>
        <taxon>Pythiaceae</taxon>
        <taxon>Pythium</taxon>
    </lineage>
</organism>
<sequence length="471" mass="52024">MARRGKKMNLGEFLGDQTASFIPEAALPTGPRARDEFDGDSRGGYGGRGGDRFGDRRGGYDREPSRSEQSDQWRGDRGSSDRFGDRGGDRFSRGGSRFGDDDSSSWRGSRDGPSRYERPSGRDSFREPEERPAHMRLNLQRRGDSGAAPSSPRRGGASDDKFASAFGRSSGGASGGLRRFADERGSGDRWGSGRDRGYDDRDRGFGGRDRFDDRDRRGFSSSRFDRGYDDRRDDAPPSNAFGALRVNDNDRAGAPASRDDEPNEELDKKARAQKLREERKKKAEEEKKAAEEAKRKAAEEKKAKEEAEAAKADGDRAIMKEILASGKLGEELAAVAKKAFAASGRPSGGAVVETVTKQAEDVAKGSANWIAPNKYGELLKVALADAPVEDQVKAIYALQVFLNGHDFPKGVLEKCFMALYTLDIIEEKAFFDYKYDVDSDVPGRMKAIVQTSNWLTWLETPEEEDDEEDDE</sequence>
<proteinExistence type="predicted"/>
<name>A0AAD5LHI9_PYTIN</name>
<feature type="compositionally biased region" description="Basic and acidic residues" evidence="1">
    <location>
        <begin position="32"/>
        <end position="41"/>
    </location>
</feature>
<evidence type="ECO:0000256" key="1">
    <source>
        <dbReference type="SAM" id="MobiDB-lite"/>
    </source>
</evidence>
<feature type="compositionally biased region" description="Basic and acidic residues" evidence="1">
    <location>
        <begin position="108"/>
        <end position="133"/>
    </location>
</feature>
<feature type="compositionally biased region" description="Basic and acidic residues" evidence="1">
    <location>
        <begin position="247"/>
        <end position="312"/>
    </location>
</feature>
<dbReference type="InterPro" id="IPR003307">
    <property type="entry name" value="W2_domain"/>
</dbReference>
<keyword evidence="4" id="KW-1185">Reference proteome</keyword>
<evidence type="ECO:0000259" key="2">
    <source>
        <dbReference type="PROSITE" id="PS51363"/>
    </source>
</evidence>
<feature type="compositionally biased region" description="Basic and acidic residues" evidence="1">
    <location>
        <begin position="179"/>
        <end position="235"/>
    </location>
</feature>
<dbReference type="CDD" id="cd11559">
    <property type="entry name" value="W2_eIF4G1_like"/>
    <property type="match status" value="1"/>
</dbReference>
<dbReference type="SUPFAM" id="SSF48371">
    <property type="entry name" value="ARM repeat"/>
    <property type="match status" value="1"/>
</dbReference>
<accession>A0AAD5LHI9</accession>
<feature type="compositionally biased region" description="Basic and acidic residues" evidence="1">
    <location>
        <begin position="49"/>
        <end position="92"/>
    </location>
</feature>